<name>A0A9W7KT21_9STRA</name>
<dbReference type="InterPro" id="IPR026906">
    <property type="entry name" value="LRR_5"/>
</dbReference>
<organism evidence="1 2">
    <name type="scientific">Triparma laevis f. longispina</name>
    <dbReference type="NCBI Taxonomy" id="1714387"/>
    <lineage>
        <taxon>Eukaryota</taxon>
        <taxon>Sar</taxon>
        <taxon>Stramenopiles</taxon>
        <taxon>Ochrophyta</taxon>
        <taxon>Bolidophyceae</taxon>
        <taxon>Parmales</taxon>
        <taxon>Triparmaceae</taxon>
        <taxon>Triparma</taxon>
    </lineage>
</organism>
<protein>
    <submittedName>
        <fullName evidence="1">Uncharacterized protein</fullName>
    </submittedName>
</protein>
<dbReference type="EMBL" id="BRXW01000149">
    <property type="protein sequence ID" value="GMI10459.1"/>
    <property type="molecule type" value="Genomic_DNA"/>
</dbReference>
<dbReference type="AlphaFoldDB" id="A0A9W7KT21"/>
<sequence>MALRLASKSRKRMADAFIDKGVKSGAMIVHGGKDTSNGDAGAQARQERLQLVTRVIFLLNITKMGANTCVFAVNLVVVDIPEGVERISTGVFYGCLSLTTVSFPTTLTSIGVSEFERCPLSLSENFDLSHTNLQEIGNRAFRKLHELNLHHASDDVNINWSRGLRRLHRTSFA</sequence>
<reference evidence="2" key="1">
    <citation type="journal article" date="2023" name="Commun. Biol.">
        <title>Genome analysis of Parmales, the sister group of diatoms, reveals the evolutionary specialization of diatoms from phago-mixotrophs to photoautotrophs.</title>
        <authorList>
            <person name="Ban H."/>
            <person name="Sato S."/>
            <person name="Yoshikawa S."/>
            <person name="Yamada K."/>
            <person name="Nakamura Y."/>
            <person name="Ichinomiya M."/>
            <person name="Sato N."/>
            <person name="Blanc-Mathieu R."/>
            <person name="Endo H."/>
            <person name="Kuwata A."/>
            <person name="Ogata H."/>
        </authorList>
    </citation>
    <scope>NUCLEOTIDE SEQUENCE [LARGE SCALE GENOMIC DNA]</scope>
    <source>
        <strain evidence="2">NIES 3700</strain>
    </source>
</reference>
<dbReference type="Pfam" id="PF13306">
    <property type="entry name" value="LRR_5"/>
    <property type="match status" value="1"/>
</dbReference>
<dbReference type="Proteomes" id="UP001165122">
    <property type="component" value="Unassembled WGS sequence"/>
</dbReference>
<comment type="caution">
    <text evidence="1">The sequence shown here is derived from an EMBL/GenBank/DDBJ whole genome shotgun (WGS) entry which is preliminary data.</text>
</comment>
<accession>A0A9W7KT21</accession>
<proteinExistence type="predicted"/>
<evidence type="ECO:0000313" key="2">
    <source>
        <dbReference type="Proteomes" id="UP001165122"/>
    </source>
</evidence>
<dbReference type="SUPFAM" id="SSF52058">
    <property type="entry name" value="L domain-like"/>
    <property type="match status" value="1"/>
</dbReference>
<gene>
    <name evidence="1" type="ORF">TrLO_g8341</name>
</gene>
<evidence type="ECO:0000313" key="1">
    <source>
        <dbReference type="EMBL" id="GMI10459.1"/>
    </source>
</evidence>
<dbReference type="InterPro" id="IPR032675">
    <property type="entry name" value="LRR_dom_sf"/>
</dbReference>
<keyword evidence="2" id="KW-1185">Reference proteome</keyword>
<dbReference type="Gene3D" id="3.80.10.10">
    <property type="entry name" value="Ribonuclease Inhibitor"/>
    <property type="match status" value="1"/>
</dbReference>